<sequence>MQLVEGILLFAFLLLVHPLFSHGEEEDDEGQDQETPSFAELLLYRLDAEYVCGEPVLLSYIRSVEEVGGPMTESTRKLLTLCSKPNIGMSVQGDKPQPRGRGHGRVSFSGRSQPSSKDGKILGEKLKALEKEHAVTKLGCKPKRTIVPVVEEGNTNGSIYYPSCVQMKRCGGCCTAKNQDCVPVRGQVETVNKEVLKIDPSKKGGPEMIQVPVERHKKCRCECKVKAEDCNTQQKYDIDSCSCICRHTAPKNLCKPDLHIWDDSTCRCACKKKIKRCSTGLVWNERDCRCTQYSSRILSPQADTLRSRGSASNSSPGGNRVLDWFKFLLLLRQTGDWAHSPI</sequence>
<dbReference type="InterPro" id="IPR023581">
    <property type="entry name" value="PD_growth_factor_CS"/>
</dbReference>
<dbReference type="EMBL" id="LR899830">
    <property type="protein sequence ID" value="CAD7242745.1"/>
    <property type="molecule type" value="Genomic_DNA"/>
</dbReference>
<dbReference type="GO" id="GO:0048010">
    <property type="term" value="P:vascular endothelial growth factor receptor signaling pathway"/>
    <property type="evidence" value="ECO:0007669"/>
    <property type="project" value="TreeGrafter"/>
</dbReference>
<gene>
    <name evidence="7" type="ORF">DSTB1V02_LOCUS2697</name>
</gene>
<organism evidence="7">
    <name type="scientific">Darwinula stevensoni</name>
    <dbReference type="NCBI Taxonomy" id="69355"/>
    <lineage>
        <taxon>Eukaryota</taxon>
        <taxon>Metazoa</taxon>
        <taxon>Ecdysozoa</taxon>
        <taxon>Arthropoda</taxon>
        <taxon>Crustacea</taxon>
        <taxon>Oligostraca</taxon>
        <taxon>Ostracoda</taxon>
        <taxon>Podocopa</taxon>
        <taxon>Podocopida</taxon>
        <taxon>Darwinulocopina</taxon>
        <taxon>Darwinuloidea</taxon>
        <taxon>Darwinulidae</taxon>
        <taxon>Darwinula</taxon>
    </lineage>
</organism>
<dbReference type="GO" id="GO:0005615">
    <property type="term" value="C:extracellular space"/>
    <property type="evidence" value="ECO:0007669"/>
    <property type="project" value="TreeGrafter"/>
</dbReference>
<proteinExistence type="inferred from homology"/>
<accession>A0A7R8X4R3</accession>
<dbReference type="PROSITE" id="PS50278">
    <property type="entry name" value="PDGF_2"/>
    <property type="match status" value="1"/>
</dbReference>
<dbReference type="SUPFAM" id="SSF57501">
    <property type="entry name" value="Cystine-knot cytokines"/>
    <property type="match status" value="1"/>
</dbReference>
<evidence type="ECO:0000256" key="5">
    <source>
        <dbReference type="SAM" id="SignalP"/>
    </source>
</evidence>
<dbReference type="OrthoDB" id="8878063at2759"/>
<dbReference type="GO" id="GO:0050930">
    <property type="term" value="P:induction of positive chemotaxis"/>
    <property type="evidence" value="ECO:0007669"/>
    <property type="project" value="TreeGrafter"/>
</dbReference>
<dbReference type="GO" id="GO:0001938">
    <property type="term" value="P:positive regulation of endothelial cell proliferation"/>
    <property type="evidence" value="ECO:0007669"/>
    <property type="project" value="TreeGrafter"/>
</dbReference>
<dbReference type="GO" id="GO:0016020">
    <property type="term" value="C:membrane"/>
    <property type="evidence" value="ECO:0007669"/>
    <property type="project" value="InterPro"/>
</dbReference>
<keyword evidence="2" id="KW-1015">Disulfide bond</keyword>
<evidence type="ECO:0000313" key="8">
    <source>
        <dbReference type="Proteomes" id="UP000677054"/>
    </source>
</evidence>
<dbReference type="PANTHER" id="PTHR12025:SF5">
    <property type="entry name" value="VASCULAR ENDOTHELIAL GROWTH FACTOR A, LONG FORM"/>
    <property type="match status" value="1"/>
</dbReference>
<feature type="chain" id="PRO_5036208993" description="Platelet-derived growth factor (PDGF) family profile domain-containing protein" evidence="5">
    <location>
        <begin position="24"/>
        <end position="342"/>
    </location>
</feature>
<keyword evidence="5" id="KW-0732">Signal</keyword>
<evidence type="ECO:0000313" key="7">
    <source>
        <dbReference type="EMBL" id="CAD7242745.1"/>
    </source>
</evidence>
<protein>
    <recommendedName>
        <fullName evidence="6">Platelet-derived growth factor (PDGF) family profile domain-containing protein</fullName>
    </recommendedName>
</protein>
<dbReference type="InterPro" id="IPR000072">
    <property type="entry name" value="PDGF/VEGF_dom"/>
</dbReference>
<dbReference type="SMART" id="SM00141">
    <property type="entry name" value="PDGF"/>
    <property type="match status" value="1"/>
</dbReference>
<dbReference type="InterPro" id="IPR029034">
    <property type="entry name" value="Cystine-knot_cytokine"/>
</dbReference>
<dbReference type="PANTHER" id="PTHR12025">
    <property type="entry name" value="VASCULAR ENDOTHELIAL GROWTH FACTOR"/>
    <property type="match status" value="1"/>
</dbReference>
<reference evidence="7" key="1">
    <citation type="submission" date="2020-11" db="EMBL/GenBank/DDBJ databases">
        <authorList>
            <person name="Tran Van P."/>
        </authorList>
    </citation>
    <scope>NUCLEOTIDE SEQUENCE</scope>
</reference>
<dbReference type="GO" id="GO:0008083">
    <property type="term" value="F:growth factor activity"/>
    <property type="evidence" value="ECO:0007669"/>
    <property type="project" value="UniProtKB-KW"/>
</dbReference>
<dbReference type="PROSITE" id="PS00249">
    <property type="entry name" value="PDGF_1"/>
    <property type="match status" value="1"/>
</dbReference>
<evidence type="ECO:0000256" key="1">
    <source>
        <dbReference type="ARBA" id="ARBA00023030"/>
    </source>
</evidence>
<dbReference type="InterPro" id="IPR050507">
    <property type="entry name" value="PDGF/VEGF_growth_factor"/>
</dbReference>
<dbReference type="Proteomes" id="UP000677054">
    <property type="component" value="Unassembled WGS sequence"/>
</dbReference>
<feature type="region of interest" description="Disordered" evidence="4">
    <location>
        <begin position="87"/>
        <end position="119"/>
    </location>
</feature>
<dbReference type="Gene3D" id="2.10.90.10">
    <property type="entry name" value="Cystine-knot cytokines"/>
    <property type="match status" value="1"/>
</dbReference>
<feature type="signal peptide" evidence="5">
    <location>
        <begin position="1"/>
        <end position="23"/>
    </location>
</feature>
<evidence type="ECO:0000256" key="2">
    <source>
        <dbReference type="ARBA" id="ARBA00023157"/>
    </source>
</evidence>
<keyword evidence="8" id="KW-1185">Reference proteome</keyword>
<dbReference type="EMBL" id="CAJPEV010000313">
    <property type="protein sequence ID" value="CAG0883823.1"/>
    <property type="molecule type" value="Genomic_DNA"/>
</dbReference>
<evidence type="ECO:0000256" key="4">
    <source>
        <dbReference type="SAM" id="MobiDB-lite"/>
    </source>
</evidence>
<evidence type="ECO:0000259" key="6">
    <source>
        <dbReference type="PROSITE" id="PS50278"/>
    </source>
</evidence>
<dbReference type="AlphaFoldDB" id="A0A7R8X4R3"/>
<dbReference type="GO" id="GO:0001666">
    <property type="term" value="P:response to hypoxia"/>
    <property type="evidence" value="ECO:0007669"/>
    <property type="project" value="TreeGrafter"/>
</dbReference>
<evidence type="ECO:0000256" key="3">
    <source>
        <dbReference type="RuleBase" id="RU003818"/>
    </source>
</evidence>
<dbReference type="Pfam" id="PF00341">
    <property type="entry name" value="PDGF"/>
    <property type="match status" value="1"/>
</dbReference>
<feature type="domain" description="Platelet-derived growth factor (PDGF) family profile" evidence="6">
    <location>
        <begin position="124"/>
        <end position="226"/>
    </location>
</feature>
<dbReference type="GO" id="GO:0005172">
    <property type="term" value="F:vascular endothelial growth factor receptor binding"/>
    <property type="evidence" value="ECO:0007669"/>
    <property type="project" value="TreeGrafter"/>
</dbReference>
<comment type="similarity">
    <text evidence="3">Belongs to the PDGF/VEGF growth factor family.</text>
</comment>
<dbReference type="GO" id="GO:0042056">
    <property type="term" value="F:chemoattractant activity"/>
    <property type="evidence" value="ECO:0007669"/>
    <property type="project" value="TreeGrafter"/>
</dbReference>
<keyword evidence="1 3" id="KW-0339">Growth factor</keyword>
<name>A0A7R8X4R3_9CRUS</name>